<name>A0ABV7A426_9BACI</name>
<accession>A0ABV7A426</accession>
<dbReference type="EMBL" id="JBHRRZ010000010">
    <property type="protein sequence ID" value="MFC2947821.1"/>
    <property type="molecule type" value="Genomic_DNA"/>
</dbReference>
<dbReference type="Proteomes" id="UP001595387">
    <property type="component" value="Unassembled WGS sequence"/>
</dbReference>
<dbReference type="Pfam" id="PF22790">
    <property type="entry name" value="YkoP"/>
    <property type="match status" value="1"/>
</dbReference>
<feature type="domain" description="YkoP-like" evidence="1">
    <location>
        <begin position="6"/>
        <end position="184"/>
    </location>
</feature>
<evidence type="ECO:0000259" key="1">
    <source>
        <dbReference type="Pfam" id="PF22790"/>
    </source>
</evidence>
<proteinExistence type="predicted"/>
<organism evidence="2 3">
    <name type="scientific">Virgibacillus sediminis</name>
    <dbReference type="NCBI Taxonomy" id="202260"/>
    <lineage>
        <taxon>Bacteria</taxon>
        <taxon>Bacillati</taxon>
        <taxon>Bacillota</taxon>
        <taxon>Bacilli</taxon>
        <taxon>Bacillales</taxon>
        <taxon>Bacillaceae</taxon>
        <taxon>Virgibacillus</taxon>
    </lineage>
</organism>
<sequence>MKLQLRKICILFWDIVDPIYYRFTRLQHIESSEGEKTVIRARLTRYKGKSVQLSDGTMIKKNDVLLKIHLHNVMLLRKMEGYGEVRKAIFIYKSVQESLPFIAKYLQSQGYDEKVKGLIGITLLHRGCRKLGFDTRPISNPYYKYFKKAALAPIHFLSSARSIQKNESFPMYLFMSKDHLFRKYSNG</sequence>
<protein>
    <recommendedName>
        <fullName evidence="1">YkoP-like domain-containing protein</fullName>
    </recommendedName>
</protein>
<comment type="caution">
    <text evidence="2">The sequence shown here is derived from an EMBL/GenBank/DDBJ whole genome shotgun (WGS) entry which is preliminary data.</text>
</comment>
<dbReference type="RefSeq" id="WP_390304116.1">
    <property type="nucleotide sequence ID" value="NZ_JBHRRZ010000010.1"/>
</dbReference>
<dbReference type="InterPro" id="IPR054467">
    <property type="entry name" value="YkoP-like_dom"/>
</dbReference>
<keyword evidence="3" id="KW-1185">Reference proteome</keyword>
<evidence type="ECO:0000313" key="3">
    <source>
        <dbReference type="Proteomes" id="UP001595387"/>
    </source>
</evidence>
<gene>
    <name evidence="2" type="ORF">ACFODW_05640</name>
</gene>
<reference evidence="3" key="1">
    <citation type="journal article" date="2019" name="Int. J. Syst. Evol. Microbiol.">
        <title>The Global Catalogue of Microorganisms (GCM) 10K type strain sequencing project: providing services to taxonomists for standard genome sequencing and annotation.</title>
        <authorList>
            <consortium name="The Broad Institute Genomics Platform"/>
            <consortium name="The Broad Institute Genome Sequencing Center for Infectious Disease"/>
            <person name="Wu L."/>
            <person name="Ma J."/>
        </authorList>
    </citation>
    <scope>NUCLEOTIDE SEQUENCE [LARGE SCALE GENOMIC DNA]</scope>
    <source>
        <strain evidence="3">KCTC 13193</strain>
    </source>
</reference>
<evidence type="ECO:0000313" key="2">
    <source>
        <dbReference type="EMBL" id="MFC2947821.1"/>
    </source>
</evidence>